<evidence type="ECO:0000256" key="1">
    <source>
        <dbReference type="SAM" id="Phobius"/>
    </source>
</evidence>
<keyword evidence="1" id="KW-0472">Membrane</keyword>
<comment type="caution">
    <text evidence="2">The sequence shown here is derived from an EMBL/GenBank/DDBJ whole genome shotgun (WGS) entry which is preliminary data.</text>
</comment>
<protein>
    <submittedName>
        <fullName evidence="2">Uncharacterized protein</fullName>
    </submittedName>
</protein>
<feature type="transmembrane region" description="Helical" evidence="1">
    <location>
        <begin position="65"/>
        <end position="94"/>
    </location>
</feature>
<reference evidence="3" key="1">
    <citation type="journal article" date="2019" name="Int. J. Syst. Evol. Microbiol.">
        <title>The Global Catalogue of Microorganisms (GCM) 10K type strain sequencing project: providing services to taxonomists for standard genome sequencing and annotation.</title>
        <authorList>
            <consortium name="The Broad Institute Genomics Platform"/>
            <consortium name="The Broad Institute Genome Sequencing Center for Infectious Disease"/>
            <person name="Wu L."/>
            <person name="Ma J."/>
        </authorList>
    </citation>
    <scope>NUCLEOTIDE SEQUENCE [LARGE SCALE GENOMIC DNA]</scope>
    <source>
        <strain evidence="3">JCM 11136</strain>
    </source>
</reference>
<keyword evidence="1" id="KW-1133">Transmembrane helix</keyword>
<accession>A0ABP3ZQT5</accession>
<name>A0ABP3ZQT5_9ACTN</name>
<evidence type="ECO:0000313" key="3">
    <source>
        <dbReference type="Proteomes" id="UP001501578"/>
    </source>
</evidence>
<feature type="transmembrane region" description="Helical" evidence="1">
    <location>
        <begin position="146"/>
        <end position="179"/>
    </location>
</feature>
<proteinExistence type="predicted"/>
<dbReference type="RefSeq" id="WP_343950060.1">
    <property type="nucleotide sequence ID" value="NZ_BAAAHQ010000011.1"/>
</dbReference>
<sequence>MNTRLAFLAAPVLVFAYGAIRILDGLDGSYGPGLAWTTGHLAFMAALVLYVPIFGELRRMAGRGAVATVSAALGVVGVAVLLVQFGIDIVVGFMSEDRAGMSTLFGQIQEVPGVSFAIYAVLPLLFYLGQLALIVQLGVTRRIKPWIPVVFLVHMALPFVAKDLIAVSAAVLLISFVALSRQVEAPPSRTPAVAST</sequence>
<gene>
    <name evidence="2" type="ORF">GCM10009560_25910</name>
</gene>
<organism evidence="2 3">
    <name type="scientific">Nonomuraea longicatena</name>
    <dbReference type="NCBI Taxonomy" id="83682"/>
    <lineage>
        <taxon>Bacteria</taxon>
        <taxon>Bacillati</taxon>
        <taxon>Actinomycetota</taxon>
        <taxon>Actinomycetes</taxon>
        <taxon>Streptosporangiales</taxon>
        <taxon>Streptosporangiaceae</taxon>
        <taxon>Nonomuraea</taxon>
    </lineage>
</organism>
<dbReference type="Proteomes" id="UP001501578">
    <property type="component" value="Unassembled WGS sequence"/>
</dbReference>
<feature type="transmembrane region" description="Helical" evidence="1">
    <location>
        <begin position="114"/>
        <end position="134"/>
    </location>
</feature>
<evidence type="ECO:0000313" key="2">
    <source>
        <dbReference type="EMBL" id="GAA0924852.1"/>
    </source>
</evidence>
<keyword evidence="1" id="KW-0812">Transmembrane</keyword>
<keyword evidence="3" id="KW-1185">Reference proteome</keyword>
<feature type="transmembrane region" description="Helical" evidence="1">
    <location>
        <begin position="34"/>
        <end position="53"/>
    </location>
</feature>
<dbReference type="EMBL" id="BAAAHQ010000011">
    <property type="protein sequence ID" value="GAA0924852.1"/>
    <property type="molecule type" value="Genomic_DNA"/>
</dbReference>